<reference evidence="2" key="1">
    <citation type="submission" date="2006-05" db="EMBL/GenBank/DDBJ databases">
        <title>Complete sequence of chromosome 3 of Burkholderia cenocepacia AU 1054.</title>
        <authorList>
            <consortium name="US DOE Joint Genome Institute"/>
            <person name="Copeland A."/>
            <person name="Lucas S."/>
            <person name="Lapidus A."/>
            <person name="Barry K."/>
            <person name="Detter J.C."/>
            <person name="Glavina del Rio T."/>
            <person name="Hammon N."/>
            <person name="Israni S."/>
            <person name="Dalin E."/>
            <person name="Tice H."/>
            <person name="Pitluck S."/>
            <person name="Chain P."/>
            <person name="Malfatti S."/>
            <person name="Shin M."/>
            <person name="Vergez L."/>
            <person name="Schmutz J."/>
            <person name="Larimer F."/>
            <person name="Land M."/>
            <person name="Hauser L."/>
            <person name="Kyrpides N."/>
            <person name="Lykidis A."/>
            <person name="LiPuma J.J."/>
            <person name="Konstantinidis K."/>
            <person name="Tiedje J.M."/>
            <person name="Richardson P."/>
        </authorList>
    </citation>
    <scope>NUCLEOTIDE SEQUENCE [LARGE SCALE GENOMIC DNA]</scope>
    <source>
        <strain evidence="2">AU 1054</strain>
    </source>
</reference>
<dbReference type="AlphaFoldDB" id="A0A0H2Y114"/>
<protein>
    <submittedName>
        <fullName evidence="2">Uncharacterized protein</fullName>
    </submittedName>
</protein>
<evidence type="ECO:0000313" key="2">
    <source>
        <dbReference type="EMBL" id="ABF80486.1"/>
    </source>
</evidence>
<evidence type="ECO:0000256" key="1">
    <source>
        <dbReference type="SAM" id="MobiDB-lite"/>
    </source>
</evidence>
<proteinExistence type="predicted"/>
<dbReference type="HOGENOM" id="CLU_1988396_0_0_4"/>
<sequence>MRQCMLAADNGRGQGSLRRAHAVSVAAAAPPNSDWRPAHGSPSVPGRGWRSVSDHADGHDLVPGVGIRARGLLRFVIRTKGGGILDGRRHADIAVLGGAKELLAGLHDIDGHHDSLQGLQGEISV</sequence>
<gene>
    <name evidence="2" type="ordered locus">Bcen_5617</name>
</gene>
<name>A0A0H2Y114_BURO1</name>
<accession>A0A0H2Y114</accession>
<dbReference type="EMBL" id="CP000380">
    <property type="protein sequence ID" value="ABF80486.1"/>
    <property type="molecule type" value="Genomic_DNA"/>
</dbReference>
<feature type="region of interest" description="Disordered" evidence="1">
    <location>
        <begin position="28"/>
        <end position="50"/>
    </location>
</feature>
<organism evidence="2">
    <name type="scientific">Burkholderia orbicola (strain AU 1054)</name>
    <dbReference type="NCBI Taxonomy" id="331271"/>
    <lineage>
        <taxon>Bacteria</taxon>
        <taxon>Pseudomonadati</taxon>
        <taxon>Pseudomonadota</taxon>
        <taxon>Betaproteobacteria</taxon>
        <taxon>Burkholderiales</taxon>
        <taxon>Burkholderiaceae</taxon>
        <taxon>Burkholderia</taxon>
        <taxon>Burkholderia cepacia complex</taxon>
        <taxon>Burkholderia orbicola</taxon>
    </lineage>
</organism>